<feature type="compositionally biased region" description="Polar residues" evidence="10">
    <location>
        <begin position="47"/>
        <end position="62"/>
    </location>
</feature>
<keyword evidence="2" id="KW-0812">Transmembrane</keyword>
<dbReference type="CDD" id="cd00112">
    <property type="entry name" value="LDLa"/>
    <property type="match status" value="4"/>
</dbReference>
<evidence type="ECO:0000256" key="3">
    <source>
        <dbReference type="ARBA" id="ARBA00022737"/>
    </source>
</evidence>
<feature type="disulfide bond" evidence="9">
    <location>
        <begin position="139"/>
        <end position="151"/>
    </location>
</feature>
<evidence type="ECO:0000256" key="8">
    <source>
        <dbReference type="ARBA" id="ARBA00023180"/>
    </source>
</evidence>
<feature type="region of interest" description="Disordered" evidence="10">
    <location>
        <begin position="32"/>
        <end position="62"/>
    </location>
</feature>
<feature type="disulfide bond" evidence="9">
    <location>
        <begin position="214"/>
        <end position="226"/>
    </location>
</feature>
<keyword evidence="5" id="KW-0472">Membrane</keyword>
<gene>
    <name evidence="12" type="primary">LOC106473398</name>
</gene>
<dbReference type="InterPro" id="IPR036055">
    <property type="entry name" value="LDL_receptor-like_sf"/>
</dbReference>
<keyword evidence="4" id="KW-1133">Transmembrane helix</keyword>
<keyword evidence="6 9" id="KW-1015">Disulfide bond</keyword>
<feature type="compositionally biased region" description="Low complexity" evidence="10">
    <location>
        <begin position="32"/>
        <end position="46"/>
    </location>
</feature>
<dbReference type="Pfam" id="PF00057">
    <property type="entry name" value="Ldl_recept_a"/>
    <property type="match status" value="4"/>
</dbReference>
<protein>
    <submittedName>
        <fullName evidence="12">Low-density lipoprotein receptor-related protein 8-like</fullName>
    </submittedName>
</protein>
<dbReference type="InterPro" id="IPR051221">
    <property type="entry name" value="LDLR-related"/>
</dbReference>
<keyword evidence="7" id="KW-0675">Receptor</keyword>
<evidence type="ECO:0000256" key="5">
    <source>
        <dbReference type="ARBA" id="ARBA00023136"/>
    </source>
</evidence>
<dbReference type="InterPro" id="IPR023415">
    <property type="entry name" value="LDLR_class-A_CS"/>
</dbReference>
<evidence type="ECO:0000256" key="4">
    <source>
        <dbReference type="ARBA" id="ARBA00022989"/>
    </source>
</evidence>
<feature type="disulfide bond" evidence="9">
    <location>
        <begin position="260"/>
        <end position="278"/>
    </location>
</feature>
<dbReference type="Gene3D" id="4.10.400.10">
    <property type="entry name" value="Low-density Lipoprotein Receptor"/>
    <property type="match status" value="4"/>
</dbReference>
<feature type="disulfide bond" evidence="9">
    <location>
        <begin position="146"/>
        <end position="164"/>
    </location>
</feature>
<evidence type="ECO:0000256" key="2">
    <source>
        <dbReference type="ARBA" id="ARBA00022692"/>
    </source>
</evidence>
<evidence type="ECO:0000256" key="1">
    <source>
        <dbReference type="ARBA" id="ARBA00004167"/>
    </source>
</evidence>
<dbReference type="GeneID" id="106473398"/>
<name>A0ABM1TNV5_LIMPO</name>
<proteinExistence type="predicted"/>
<evidence type="ECO:0000256" key="6">
    <source>
        <dbReference type="ARBA" id="ARBA00023157"/>
    </source>
</evidence>
<evidence type="ECO:0000313" key="12">
    <source>
        <dbReference type="RefSeq" id="XP_022257561.1"/>
    </source>
</evidence>
<reference evidence="12" key="1">
    <citation type="submission" date="2025-08" db="UniProtKB">
        <authorList>
            <consortium name="RefSeq"/>
        </authorList>
    </citation>
    <scope>IDENTIFICATION</scope>
    <source>
        <tissue evidence="12">Muscle</tissue>
    </source>
</reference>
<organism evidence="11 12">
    <name type="scientific">Limulus polyphemus</name>
    <name type="common">Atlantic horseshoe crab</name>
    <dbReference type="NCBI Taxonomy" id="6850"/>
    <lineage>
        <taxon>Eukaryota</taxon>
        <taxon>Metazoa</taxon>
        <taxon>Ecdysozoa</taxon>
        <taxon>Arthropoda</taxon>
        <taxon>Chelicerata</taxon>
        <taxon>Merostomata</taxon>
        <taxon>Xiphosura</taxon>
        <taxon>Limulidae</taxon>
        <taxon>Limulus</taxon>
    </lineage>
</organism>
<sequence>MRLHSNDPCKRQGSYEIEILDCVCFPTPPSSSFSPSTRPSLASSESVSDSTNVTTDEAESWTVQSEIISDATTDPSAGPCGLCQHDAICLFSVGALTPQCVTPVDLQDPRGCGGWCAGPQELCRQLNDHLYQCVDISECHSGEWRCGDGLCIPAKRRCDGHFNCYDMSDEADCACKEDEFHCGNDTSCLPISRKCNGYIDCWDGSDEINCTTMCPSSQFTCNNGQCIPNDYFCDSYDDCDDKSDEPEQCRAPCLTHQKQCHNGRCISRDAWCDGVDTCGDNSDERYCPLSTTKMAEM</sequence>
<feature type="disulfide bond" evidence="9">
    <location>
        <begin position="221"/>
        <end position="239"/>
    </location>
</feature>
<dbReference type="PROSITE" id="PS50068">
    <property type="entry name" value="LDLRA_2"/>
    <property type="match status" value="4"/>
</dbReference>
<evidence type="ECO:0000256" key="9">
    <source>
        <dbReference type="PROSITE-ProRule" id="PRU00124"/>
    </source>
</evidence>
<dbReference type="RefSeq" id="XP_022257561.1">
    <property type="nucleotide sequence ID" value="XM_022401853.1"/>
</dbReference>
<keyword evidence="8" id="KW-0325">Glycoprotein</keyword>
<evidence type="ECO:0000313" key="11">
    <source>
        <dbReference type="Proteomes" id="UP000694941"/>
    </source>
</evidence>
<dbReference type="PROSITE" id="PS01209">
    <property type="entry name" value="LDLRA_1"/>
    <property type="match status" value="2"/>
</dbReference>
<comment type="subcellular location">
    <subcellularLocation>
        <location evidence="1">Membrane</location>
        <topology evidence="1">Single-pass membrane protein</topology>
    </subcellularLocation>
</comment>
<keyword evidence="11" id="KW-1185">Reference proteome</keyword>
<keyword evidence="3" id="KW-0677">Repeat</keyword>
<dbReference type="SMART" id="SM00192">
    <property type="entry name" value="LDLa"/>
    <property type="match status" value="4"/>
</dbReference>
<evidence type="ECO:0000256" key="7">
    <source>
        <dbReference type="ARBA" id="ARBA00023170"/>
    </source>
</evidence>
<dbReference type="PANTHER" id="PTHR22722">
    <property type="entry name" value="LOW-DENSITY LIPOPROTEIN RECEPTOR-RELATED PROTEIN 2-RELATED"/>
    <property type="match status" value="1"/>
</dbReference>
<feature type="disulfide bond" evidence="9">
    <location>
        <begin position="195"/>
        <end position="210"/>
    </location>
</feature>
<feature type="disulfide bond" evidence="9">
    <location>
        <begin position="253"/>
        <end position="265"/>
    </location>
</feature>
<comment type="caution">
    <text evidence="9">Lacks conserved residue(s) required for the propagation of feature annotation.</text>
</comment>
<dbReference type="Proteomes" id="UP000694941">
    <property type="component" value="Unplaced"/>
</dbReference>
<evidence type="ECO:0000256" key="10">
    <source>
        <dbReference type="SAM" id="MobiDB-lite"/>
    </source>
</evidence>
<dbReference type="PRINTS" id="PR00261">
    <property type="entry name" value="LDLRECEPTOR"/>
</dbReference>
<feature type="disulfide bond" evidence="9">
    <location>
        <begin position="158"/>
        <end position="173"/>
    </location>
</feature>
<dbReference type="InterPro" id="IPR002172">
    <property type="entry name" value="LDrepeatLR_classA_rpt"/>
</dbReference>
<dbReference type="SUPFAM" id="SSF57424">
    <property type="entry name" value="LDL receptor-like module"/>
    <property type="match status" value="4"/>
</dbReference>
<accession>A0ABM1TNV5</accession>
<feature type="disulfide bond" evidence="9">
    <location>
        <begin position="272"/>
        <end position="287"/>
    </location>
</feature>